<dbReference type="EMBL" id="CP002453">
    <property type="protein sequence ID" value="ADV51118.1"/>
    <property type="molecule type" value="Genomic_DNA"/>
</dbReference>
<proteinExistence type="predicted"/>
<reference evidence="1 2" key="1">
    <citation type="journal article" date="2010" name="Stand. Genomic Sci.">
        <title>Complete genome sequence of Cellulophaga algicola type strain (IC166).</title>
        <authorList>
            <person name="Abt B."/>
            <person name="Lu M."/>
            <person name="Misra M."/>
            <person name="Han C."/>
            <person name="Nolan M."/>
            <person name="Lucas S."/>
            <person name="Hammon N."/>
            <person name="Deshpande S."/>
            <person name="Cheng J.F."/>
            <person name="Tapia R."/>
            <person name="Goodwin L."/>
            <person name="Pitluck S."/>
            <person name="Liolios K."/>
            <person name="Pagani I."/>
            <person name="Ivanova N."/>
            <person name="Mavromatis K."/>
            <person name="Ovchinikova G."/>
            <person name="Pati A."/>
            <person name="Chen A."/>
            <person name="Palaniappan K."/>
            <person name="Land M."/>
            <person name="Hauser L."/>
            <person name="Chang Y.J."/>
            <person name="Jeffries C.D."/>
            <person name="Detter J.C."/>
            <person name="Brambilla E."/>
            <person name="Rohde M."/>
            <person name="Tindall B.J."/>
            <person name="Goker M."/>
            <person name="Woyke T."/>
            <person name="Bristow J."/>
            <person name="Eisen J.A."/>
            <person name="Markowitz V."/>
            <person name="Hugenholtz P."/>
            <person name="Kyrpides N.C."/>
            <person name="Klenk H.P."/>
            <person name="Lapidus A."/>
        </authorList>
    </citation>
    <scope>NUCLEOTIDE SEQUENCE [LARGE SCALE GENOMIC DNA]</scope>
    <source>
        <strain evidence="2">DSM 14237 / IC166 / ACAM 630</strain>
    </source>
</reference>
<evidence type="ECO:0000313" key="2">
    <source>
        <dbReference type="Proteomes" id="UP000008634"/>
    </source>
</evidence>
<protein>
    <submittedName>
        <fullName evidence="1">MORN variant repeat-containing protein</fullName>
    </submittedName>
</protein>
<sequence>MNVIGEYNKEGELTWETRIKEEYNDPTFGLVRIEQEYDEGELDTDYKIKKNFKDPDLGIINIVMSFYERELEETFKYKKQTKEVITLGTVKTTVVYDEEDTEDRETITYGTTTIDKNFYKNKLTNEVKTYADEHNNYIRQEKEYYNGKILTKDLRYQNGKKEGLQTYFYTDGVPNTEQNYKEGKELGLQKSYYSDGQLKEKKTIDAQGNKDGEYVLYKRDGSLTTKGNYTNSKKTGTWEEYGGHNPNLLKKCTYTGDSATCEEMDYYDHGAYFTIKSATTLTQDQSGYYKNGPYTSYYNYKKNLIKKKGAYKNGAKFGAWVTRDEMGNMVCSLTYLANNKILNQEFALYYDDDGTLSRKGSNVPDYSCGGETNFSGEGYLNDYDHGTISSEKKYFDGTLVAEKCTSMVF</sequence>
<dbReference type="SUPFAM" id="SSF82185">
    <property type="entry name" value="Histone H3 K4-specific methyltransferase SET7/9 N-terminal domain"/>
    <property type="match status" value="1"/>
</dbReference>
<dbReference type="Gene3D" id="3.90.930.1">
    <property type="match status" value="1"/>
</dbReference>
<dbReference type="Proteomes" id="UP000008634">
    <property type="component" value="Chromosome"/>
</dbReference>
<dbReference type="RefSeq" id="WP_013552567.1">
    <property type="nucleotide sequence ID" value="NC_014934.1"/>
</dbReference>
<keyword evidence="2" id="KW-1185">Reference proteome</keyword>
<dbReference type="Gene3D" id="2.20.110.10">
    <property type="entry name" value="Histone H3 K4-specific methyltransferase SET7/9 N-terminal domain"/>
    <property type="match status" value="1"/>
</dbReference>
<dbReference type="OrthoDB" id="9785122at2"/>
<dbReference type="eggNOG" id="COG2849">
    <property type="taxonomic scope" value="Bacteria"/>
</dbReference>
<accession>E6XC65</accession>
<dbReference type="AlphaFoldDB" id="E6XC65"/>
<dbReference type="KEGG" id="cao:Celal_3872"/>
<dbReference type="HOGENOM" id="CLU_672108_0_0_10"/>
<dbReference type="STRING" id="688270.Celal_3872"/>
<organism evidence="1 2">
    <name type="scientific">Cellulophaga algicola (strain DSM 14237 / IC166 / ACAM 630)</name>
    <dbReference type="NCBI Taxonomy" id="688270"/>
    <lineage>
        <taxon>Bacteria</taxon>
        <taxon>Pseudomonadati</taxon>
        <taxon>Bacteroidota</taxon>
        <taxon>Flavobacteriia</taxon>
        <taxon>Flavobacteriales</taxon>
        <taxon>Flavobacteriaceae</taxon>
        <taxon>Cellulophaga</taxon>
    </lineage>
</organism>
<evidence type="ECO:0000313" key="1">
    <source>
        <dbReference type="EMBL" id="ADV51118.1"/>
    </source>
</evidence>
<name>E6XC65_CELAD</name>
<gene>
    <name evidence="1" type="ordered locus">Celal_3872</name>
</gene>